<keyword evidence="2" id="KW-0862">Zinc</keyword>
<dbReference type="AlphaFoldDB" id="K5WZ30"/>
<evidence type="ECO:0000256" key="6">
    <source>
        <dbReference type="PROSITE-ProRule" id="PRU00042"/>
    </source>
</evidence>
<dbReference type="PANTHER" id="PTHR47660">
    <property type="entry name" value="TRANSCRIPTION FACTOR WITH C2H2 AND ZN(2)-CYS(6) DNA BINDING DOMAIN (EUROFUNG)-RELATED-RELATED"/>
    <property type="match status" value="1"/>
</dbReference>
<dbReference type="PROSITE" id="PS00028">
    <property type="entry name" value="ZINC_FINGER_C2H2_1"/>
    <property type="match status" value="1"/>
</dbReference>
<evidence type="ECO:0000313" key="10">
    <source>
        <dbReference type="EMBL" id="EKM80781.1"/>
    </source>
</evidence>
<dbReference type="HOGENOM" id="CLU_364478_0_0_1"/>
<keyword evidence="1" id="KW-0479">Metal-binding</keyword>
<dbReference type="InterPro" id="IPR001138">
    <property type="entry name" value="Zn2Cys6_DnaBD"/>
</dbReference>
<dbReference type="InterPro" id="IPR036236">
    <property type="entry name" value="Znf_C2H2_sf"/>
</dbReference>
<feature type="domain" description="Zn(2)-C6 fungal-type" evidence="8">
    <location>
        <begin position="124"/>
        <end position="153"/>
    </location>
</feature>
<evidence type="ECO:0000259" key="8">
    <source>
        <dbReference type="PROSITE" id="PS50048"/>
    </source>
</evidence>
<evidence type="ECO:0000256" key="4">
    <source>
        <dbReference type="ARBA" id="ARBA00023163"/>
    </source>
</evidence>
<dbReference type="OrthoDB" id="1405595at2759"/>
<feature type="compositionally biased region" description="Low complexity" evidence="7">
    <location>
        <begin position="202"/>
        <end position="215"/>
    </location>
</feature>
<dbReference type="CDD" id="cd00067">
    <property type="entry name" value="GAL4"/>
    <property type="match status" value="1"/>
</dbReference>
<keyword evidence="5" id="KW-0539">Nucleus</keyword>
<dbReference type="InterPro" id="IPR036864">
    <property type="entry name" value="Zn2-C6_fun-type_DNA-bd_sf"/>
</dbReference>
<dbReference type="PROSITE" id="PS50048">
    <property type="entry name" value="ZN2_CY6_FUNGAL_2"/>
    <property type="match status" value="1"/>
</dbReference>
<evidence type="ECO:0000256" key="3">
    <source>
        <dbReference type="ARBA" id="ARBA00023015"/>
    </source>
</evidence>
<reference evidence="11" key="1">
    <citation type="journal article" date="2012" name="Proc. Natl. Acad. Sci. U.S.A.">
        <title>Genome sequence of the button mushroom Agaricus bisporus reveals mechanisms governing adaptation to a humic-rich ecological niche.</title>
        <authorList>
            <person name="Morin E."/>
            <person name="Kohler A."/>
            <person name="Baker A.R."/>
            <person name="Foulongne-Oriol M."/>
            <person name="Lombard V."/>
            <person name="Nagy L.G."/>
            <person name="Ohm R.A."/>
            <person name="Patyshakuliyeva A."/>
            <person name="Brun A."/>
            <person name="Aerts A.L."/>
            <person name="Bailey A.M."/>
            <person name="Billette C."/>
            <person name="Coutinho P.M."/>
            <person name="Deakin G."/>
            <person name="Doddapaneni H."/>
            <person name="Floudas D."/>
            <person name="Grimwood J."/>
            <person name="Hilden K."/>
            <person name="Kuees U."/>
            <person name="LaButti K.M."/>
            <person name="Lapidus A."/>
            <person name="Lindquist E.A."/>
            <person name="Lucas S.M."/>
            <person name="Murat C."/>
            <person name="Riley R.W."/>
            <person name="Salamov A.A."/>
            <person name="Schmutz J."/>
            <person name="Subramanian V."/>
            <person name="Woesten H.A.B."/>
            <person name="Xu J."/>
            <person name="Eastwood D.C."/>
            <person name="Foster G.D."/>
            <person name="Sonnenberg A.S."/>
            <person name="Cullen D."/>
            <person name="de Vries R.P."/>
            <person name="Lundell T."/>
            <person name="Hibbett D.S."/>
            <person name="Henrissat B."/>
            <person name="Burton K.S."/>
            <person name="Kerrigan R.W."/>
            <person name="Challen M.P."/>
            <person name="Grigoriev I.V."/>
            <person name="Martin F."/>
        </authorList>
    </citation>
    <scope>NUCLEOTIDE SEQUENCE [LARGE SCALE GENOMIC DNA]</scope>
    <source>
        <strain evidence="11">JB137-S8 / ATCC MYA-4627 / FGSC 10392</strain>
    </source>
</reference>
<dbReference type="Pfam" id="PF04082">
    <property type="entry name" value="Fungal_trans"/>
    <property type="match status" value="1"/>
</dbReference>
<dbReference type="GO" id="GO:0000981">
    <property type="term" value="F:DNA-binding transcription factor activity, RNA polymerase II-specific"/>
    <property type="evidence" value="ECO:0007669"/>
    <property type="project" value="InterPro"/>
</dbReference>
<dbReference type="EMBL" id="JH971388">
    <property type="protein sequence ID" value="EKM80781.1"/>
    <property type="molecule type" value="Genomic_DNA"/>
</dbReference>
<dbReference type="GeneID" id="18830946"/>
<evidence type="ECO:0000313" key="11">
    <source>
        <dbReference type="Proteomes" id="UP000008493"/>
    </source>
</evidence>
<dbReference type="InterPro" id="IPR007219">
    <property type="entry name" value="XnlR_reg_dom"/>
</dbReference>
<evidence type="ECO:0000256" key="1">
    <source>
        <dbReference type="ARBA" id="ARBA00022723"/>
    </source>
</evidence>
<feature type="region of interest" description="Disordered" evidence="7">
    <location>
        <begin position="186"/>
        <end position="215"/>
    </location>
</feature>
<feature type="domain" description="C2H2-type" evidence="9">
    <location>
        <begin position="91"/>
        <end position="116"/>
    </location>
</feature>
<dbReference type="RefSeq" id="XP_007328138.1">
    <property type="nucleotide sequence ID" value="XM_007328076.1"/>
</dbReference>
<keyword evidence="3" id="KW-0805">Transcription regulation</keyword>
<dbReference type="Gene3D" id="4.10.240.10">
    <property type="entry name" value="Zn(2)-C6 fungal-type DNA-binding domain"/>
    <property type="match status" value="1"/>
</dbReference>
<proteinExistence type="predicted"/>
<dbReference type="SMART" id="SM00355">
    <property type="entry name" value="ZnF_C2H2"/>
    <property type="match status" value="2"/>
</dbReference>
<dbReference type="GO" id="GO:0008270">
    <property type="term" value="F:zinc ion binding"/>
    <property type="evidence" value="ECO:0007669"/>
    <property type="project" value="UniProtKB-KW"/>
</dbReference>
<dbReference type="eggNOG" id="KOG1721">
    <property type="taxonomic scope" value="Eukaryota"/>
</dbReference>
<feature type="domain" description="C2H2-type" evidence="9">
    <location>
        <begin position="63"/>
        <end position="90"/>
    </location>
</feature>
<dbReference type="Gene3D" id="3.30.160.60">
    <property type="entry name" value="Classic Zinc Finger"/>
    <property type="match status" value="1"/>
</dbReference>
<evidence type="ECO:0000256" key="5">
    <source>
        <dbReference type="ARBA" id="ARBA00023242"/>
    </source>
</evidence>
<feature type="compositionally biased region" description="Polar residues" evidence="7">
    <location>
        <begin position="186"/>
        <end position="201"/>
    </location>
</feature>
<accession>K5WZ30</accession>
<organism evidence="10 11">
    <name type="scientific">Agaricus bisporus var. burnettii (strain JB137-S8 / ATCC MYA-4627 / FGSC 10392)</name>
    <name type="common">White button mushroom</name>
    <dbReference type="NCBI Taxonomy" id="597362"/>
    <lineage>
        <taxon>Eukaryota</taxon>
        <taxon>Fungi</taxon>
        <taxon>Dikarya</taxon>
        <taxon>Basidiomycota</taxon>
        <taxon>Agaricomycotina</taxon>
        <taxon>Agaricomycetes</taxon>
        <taxon>Agaricomycetidae</taxon>
        <taxon>Agaricales</taxon>
        <taxon>Agaricineae</taxon>
        <taxon>Agaricaceae</taxon>
        <taxon>Agaricus</taxon>
    </lineage>
</organism>
<dbReference type="KEGG" id="abp:AGABI1DRAFT71303"/>
<dbReference type="FunCoup" id="K5WZ30">
    <property type="interactions" value="3"/>
</dbReference>
<evidence type="ECO:0000256" key="7">
    <source>
        <dbReference type="SAM" id="MobiDB-lite"/>
    </source>
</evidence>
<dbReference type="OMA" id="RSWTSVW"/>
<dbReference type="SMART" id="SM00066">
    <property type="entry name" value="GAL4"/>
    <property type="match status" value="1"/>
</dbReference>
<keyword evidence="11" id="KW-1185">Reference proteome</keyword>
<evidence type="ECO:0000259" key="9">
    <source>
        <dbReference type="PROSITE" id="PS50157"/>
    </source>
</evidence>
<dbReference type="PROSITE" id="PS50157">
    <property type="entry name" value="ZINC_FINGER_C2H2_2"/>
    <property type="match status" value="2"/>
</dbReference>
<keyword evidence="4" id="KW-0804">Transcription</keyword>
<dbReference type="InParanoid" id="K5WZ30"/>
<sequence length="730" mass="82982">MHSNASSHQRLRALPSTSSLAAALGPETLLVTPADSEPLRKKDGTLSKIRSHRGNIPALPQTKLCPHCPAKFTRTTHLNRHLRNHTNERLHCCETCNSQFTRSDLLNRHKKSCNNHPTRFRRRSCVACMESKMKCDRQVPCSRCISRRNECVYGPPTRKRLGTTWTADDSSIASLHYTERNDPPSIFNTSSWHTPSHPNRVSSSTPSYSNHISSSSASTRSFESLYSTKTAGIGHTHDSQSPKGNQPEVHLTGPLVEPFVRTSPSAPILPDYSLNQYPGGYLTECAVEAYSHTNPPTTDDHLVPITSHSSPTYDSGDRRVDLAHRLFTPVHIFFTTFLTQIPIFHAPTFRAEAKSPILLGAMQACGALFVGNERASNFISTTLAYARETLVHDFARKSSDPLDQIQLILAVVLLQTIGLFHHDIDQRASSNIYHGMLVMMIRQAGLISRNAKWEPCPLDESNFEEGWLDWARHEMAKRAILWSYMQDCCHRIYFSLPSSYHPHEMTLNLPCESFLWQATTAAEWYDILQRPSPYGSTQASRLTGVSTPKMVAYLSEMRTIPAAVPLSDIAHFVLIHIFLKQLFEHCMREKLTVSDPAVEGEEMDLELLTLQLAMHNWLQNWKASRDSQTETRSSEPPMIQNLLPFYWLGQVAILAYQEGLPPFECNSCDNLNAEVRFRLLKRWLRHIRNFLKSRDEATTLYWDELMQLRLHSWPQEDSGEFGEESLLEFF</sequence>
<dbReference type="SUPFAM" id="SSF57701">
    <property type="entry name" value="Zn2/Cys6 DNA-binding domain"/>
    <property type="match status" value="1"/>
</dbReference>
<protein>
    <recommendedName>
        <fullName evidence="12">Zn(2)-C6 fungal-type domain-containing protein</fullName>
    </recommendedName>
</protein>
<dbReference type="SUPFAM" id="SSF57667">
    <property type="entry name" value="beta-beta-alpha zinc fingers"/>
    <property type="match status" value="1"/>
</dbReference>
<dbReference type="PANTHER" id="PTHR47660:SF2">
    <property type="entry name" value="TRANSCRIPTION FACTOR WITH C2H2 AND ZN(2)-CYS(6) DNA BINDING DOMAIN (EUROFUNG)"/>
    <property type="match status" value="1"/>
</dbReference>
<evidence type="ECO:0008006" key="12">
    <source>
        <dbReference type="Google" id="ProtNLM"/>
    </source>
</evidence>
<keyword evidence="6" id="KW-0863">Zinc-finger</keyword>
<dbReference type="Proteomes" id="UP000008493">
    <property type="component" value="Unassembled WGS sequence"/>
</dbReference>
<name>K5WZ30_AGABU</name>
<dbReference type="Pfam" id="PF00172">
    <property type="entry name" value="Zn_clus"/>
    <property type="match status" value="1"/>
</dbReference>
<dbReference type="GO" id="GO:0006351">
    <property type="term" value="P:DNA-templated transcription"/>
    <property type="evidence" value="ECO:0007669"/>
    <property type="project" value="InterPro"/>
</dbReference>
<gene>
    <name evidence="10" type="ORF">AGABI1DRAFT_71303</name>
</gene>
<evidence type="ECO:0000256" key="2">
    <source>
        <dbReference type="ARBA" id="ARBA00022833"/>
    </source>
</evidence>
<dbReference type="CDD" id="cd12148">
    <property type="entry name" value="fungal_TF_MHR"/>
    <property type="match status" value="1"/>
</dbReference>
<dbReference type="GO" id="GO:0003677">
    <property type="term" value="F:DNA binding"/>
    <property type="evidence" value="ECO:0007669"/>
    <property type="project" value="InterPro"/>
</dbReference>
<dbReference type="InterPro" id="IPR013087">
    <property type="entry name" value="Znf_C2H2_type"/>
</dbReference>